<dbReference type="Gene3D" id="3.90.640.20">
    <property type="entry name" value="Heat-shock cognate protein, ATPase"/>
    <property type="match status" value="1"/>
</dbReference>
<evidence type="ECO:0000259" key="2">
    <source>
        <dbReference type="Pfam" id="PF07833"/>
    </source>
</evidence>
<dbReference type="AlphaFoldDB" id="A0A2V2YZT1"/>
<keyword evidence="1" id="KW-0732">Signal</keyword>
<dbReference type="Gene3D" id="3.30.457.10">
    <property type="entry name" value="Copper amine oxidase-like, N-terminal domain"/>
    <property type="match status" value="1"/>
</dbReference>
<dbReference type="InterPro" id="IPR037126">
    <property type="entry name" value="PdaC/RsiV-like_sf"/>
</dbReference>
<dbReference type="RefSeq" id="WP_110042047.1">
    <property type="nucleotide sequence ID" value="NZ_CP054613.1"/>
</dbReference>
<protein>
    <submittedName>
        <fullName evidence="4">Copper amine oxidase-like protein</fullName>
    </submittedName>
</protein>
<sequence>MKSPFRMITLAAVGSCLLAAAPLSAFAETVTAVPISAPIYETAVPISAPVTAVPISAISIENARAVTVTTKLIEENTDLLSAKLSIPVISGLQDTAYQEKLNSEIEKQATDTLAELKTQAEEDKKSAAESGYEYHPYEMIVEYEVKSDGSQEAGGIFSMTTSTYTYTGGAHGGTFEAGYNVLNGTEAQAITLEQALGEGGFAKADSAVRYQIKQDPDRFYTDILDTFTGVTEDTQYYYENGIVQLVFQQYDVAPYAGGIVIVPVTEQPTAAASFTIDADKLAAGPKGTKLVPLRQAAEALGFKVAWNGTTHSAELSRGAQWTQVTVGQNSYFFNRVAPFELSAAPTIVKGSLYVPLDFFDQVLKLSVSEENGTVQITG</sequence>
<organism evidence="4 5">
    <name type="scientific">Paenibacillus cellulosilyticus</name>
    <dbReference type="NCBI Taxonomy" id="375489"/>
    <lineage>
        <taxon>Bacteria</taxon>
        <taxon>Bacillati</taxon>
        <taxon>Bacillota</taxon>
        <taxon>Bacilli</taxon>
        <taxon>Bacillales</taxon>
        <taxon>Paenibacillaceae</taxon>
        <taxon>Paenibacillus</taxon>
    </lineage>
</organism>
<dbReference type="InterPro" id="IPR036582">
    <property type="entry name" value="Mao_N_sf"/>
</dbReference>
<dbReference type="Pfam" id="PF13739">
    <property type="entry name" value="PdaC"/>
    <property type="match status" value="1"/>
</dbReference>
<evidence type="ECO:0000259" key="3">
    <source>
        <dbReference type="Pfam" id="PF13739"/>
    </source>
</evidence>
<dbReference type="Gene3D" id="3.30.565.40">
    <property type="entry name" value="Fervidobacterium nodosum Rt17-B1 like"/>
    <property type="match status" value="1"/>
</dbReference>
<evidence type="ECO:0000256" key="1">
    <source>
        <dbReference type="SAM" id="SignalP"/>
    </source>
</evidence>
<dbReference type="InterPro" id="IPR025303">
    <property type="entry name" value="PdaC"/>
</dbReference>
<feature type="domain" description="Copper amine oxidase-like N-terminal" evidence="2">
    <location>
        <begin position="286"/>
        <end position="376"/>
    </location>
</feature>
<dbReference type="Proteomes" id="UP000246635">
    <property type="component" value="Unassembled WGS sequence"/>
</dbReference>
<dbReference type="Pfam" id="PF07833">
    <property type="entry name" value="Cu_amine_oxidN1"/>
    <property type="match status" value="1"/>
</dbReference>
<keyword evidence="5" id="KW-1185">Reference proteome</keyword>
<dbReference type="OrthoDB" id="5637at2"/>
<evidence type="ECO:0000313" key="4">
    <source>
        <dbReference type="EMBL" id="PWW08518.1"/>
    </source>
</evidence>
<dbReference type="SUPFAM" id="SSF55383">
    <property type="entry name" value="Copper amine oxidase, domain N"/>
    <property type="match status" value="1"/>
</dbReference>
<comment type="caution">
    <text evidence="4">The sequence shown here is derived from an EMBL/GenBank/DDBJ whole genome shotgun (WGS) entry which is preliminary data.</text>
</comment>
<name>A0A2V2YZT1_9BACL</name>
<evidence type="ECO:0000313" key="5">
    <source>
        <dbReference type="Proteomes" id="UP000246635"/>
    </source>
</evidence>
<accession>A0A2V2YZT1</accession>
<reference evidence="4 5" key="1">
    <citation type="submission" date="2018-05" db="EMBL/GenBank/DDBJ databases">
        <title>Genomic Encyclopedia of Type Strains, Phase III (KMG-III): the genomes of soil and plant-associated and newly described type strains.</title>
        <authorList>
            <person name="Whitman W."/>
        </authorList>
    </citation>
    <scope>NUCLEOTIDE SEQUENCE [LARGE SCALE GENOMIC DNA]</scope>
    <source>
        <strain evidence="4 5">CECT 5696</strain>
    </source>
</reference>
<dbReference type="InterPro" id="IPR012854">
    <property type="entry name" value="Cu_amine_oxidase-like_N"/>
</dbReference>
<gene>
    <name evidence="4" type="ORF">DFQ01_101241</name>
</gene>
<feature type="domain" description="Deacetylase PdaC" evidence="3">
    <location>
        <begin position="73"/>
        <end position="173"/>
    </location>
</feature>
<feature type="chain" id="PRO_5016068845" evidence="1">
    <location>
        <begin position="28"/>
        <end position="378"/>
    </location>
</feature>
<dbReference type="EMBL" id="QGTQ01000001">
    <property type="protein sequence ID" value="PWW08518.1"/>
    <property type="molecule type" value="Genomic_DNA"/>
</dbReference>
<proteinExistence type="predicted"/>
<feature type="signal peptide" evidence="1">
    <location>
        <begin position="1"/>
        <end position="27"/>
    </location>
</feature>